<keyword evidence="2" id="KW-1133">Transmembrane helix</keyword>
<evidence type="ECO:0000313" key="3">
    <source>
        <dbReference type="EMBL" id="RUS89164.1"/>
    </source>
</evidence>
<feature type="transmembrane region" description="Helical" evidence="2">
    <location>
        <begin position="291"/>
        <end position="312"/>
    </location>
</feature>
<feature type="region of interest" description="Disordered" evidence="1">
    <location>
        <begin position="1"/>
        <end position="105"/>
    </location>
</feature>
<gene>
    <name evidence="3" type="ORF">EGW08_003043</name>
</gene>
<organism evidence="3 4">
    <name type="scientific">Elysia chlorotica</name>
    <name type="common">Eastern emerald elysia</name>
    <name type="synonym">Sea slug</name>
    <dbReference type="NCBI Taxonomy" id="188477"/>
    <lineage>
        <taxon>Eukaryota</taxon>
        <taxon>Metazoa</taxon>
        <taxon>Spiralia</taxon>
        <taxon>Lophotrochozoa</taxon>
        <taxon>Mollusca</taxon>
        <taxon>Gastropoda</taxon>
        <taxon>Heterobranchia</taxon>
        <taxon>Euthyneura</taxon>
        <taxon>Panpulmonata</taxon>
        <taxon>Sacoglossa</taxon>
        <taxon>Placobranchoidea</taxon>
        <taxon>Plakobranchidae</taxon>
        <taxon>Elysia</taxon>
    </lineage>
</organism>
<protein>
    <submittedName>
        <fullName evidence="3">Uncharacterized protein</fullName>
    </submittedName>
</protein>
<name>A0A3S1BQM4_ELYCH</name>
<feature type="compositionally biased region" description="Basic and acidic residues" evidence="1">
    <location>
        <begin position="29"/>
        <end position="46"/>
    </location>
</feature>
<keyword evidence="2" id="KW-0812">Transmembrane</keyword>
<feature type="compositionally biased region" description="Polar residues" evidence="1">
    <location>
        <begin position="18"/>
        <end position="28"/>
    </location>
</feature>
<evidence type="ECO:0000256" key="2">
    <source>
        <dbReference type="SAM" id="Phobius"/>
    </source>
</evidence>
<evidence type="ECO:0000313" key="4">
    <source>
        <dbReference type="Proteomes" id="UP000271974"/>
    </source>
</evidence>
<evidence type="ECO:0000256" key="1">
    <source>
        <dbReference type="SAM" id="MobiDB-lite"/>
    </source>
</evidence>
<accession>A0A3S1BQM4</accession>
<feature type="non-terminal residue" evidence="3">
    <location>
        <position position="388"/>
    </location>
</feature>
<sequence>MGRKGNATPPGGGHESSKSPSDGFNMNNERSKDSNRSNRSTKSVEEYDHEDDDDDDDDEEDEDDEDDIEWDQPSPSRVTGRKKHATPSSGGPVKKERASKRIKSSINRLVKKVGGKVKSMLPKGRSKDKNKRIERKYNDDVDYDDDGETIKDRAPRHRRTWAPLKHTSIDLDYGNTEIYEARYGYNYSQYLTGRKSLDRVCNIWHLLFLFLSVCLVIFGIIVNKYFGWYLISKIQRMPAFKTYGQFVNVVSPSTEIKFTGYIQELGLYLIVINSLYTLCCLSYVLFPFHKFSFTMPLMCTICGLLCVIEMAITNIAFNTSISQSDTLITELKDKLLTEYNINRGNTFSVSYDYISILLSCCGIVGHQDFQDAELTVKETNHYFNKIVQ</sequence>
<comment type="caution">
    <text evidence="3">The sequence shown here is derived from an EMBL/GenBank/DDBJ whole genome shotgun (WGS) entry which is preliminary data.</text>
</comment>
<feature type="transmembrane region" description="Helical" evidence="2">
    <location>
        <begin position="265"/>
        <end position="285"/>
    </location>
</feature>
<reference evidence="3 4" key="1">
    <citation type="submission" date="2019-01" db="EMBL/GenBank/DDBJ databases">
        <title>A draft genome assembly of the solar-powered sea slug Elysia chlorotica.</title>
        <authorList>
            <person name="Cai H."/>
            <person name="Li Q."/>
            <person name="Fang X."/>
            <person name="Li J."/>
            <person name="Curtis N.E."/>
            <person name="Altenburger A."/>
            <person name="Shibata T."/>
            <person name="Feng M."/>
            <person name="Maeda T."/>
            <person name="Schwartz J.A."/>
            <person name="Shigenobu S."/>
            <person name="Lundholm N."/>
            <person name="Nishiyama T."/>
            <person name="Yang H."/>
            <person name="Hasebe M."/>
            <person name="Li S."/>
            <person name="Pierce S.K."/>
            <person name="Wang J."/>
        </authorList>
    </citation>
    <scope>NUCLEOTIDE SEQUENCE [LARGE SCALE GENOMIC DNA]</scope>
    <source>
        <strain evidence="3">EC2010</strain>
        <tissue evidence="3">Whole organism of an adult</tissue>
    </source>
</reference>
<feature type="compositionally biased region" description="Acidic residues" evidence="1">
    <location>
        <begin position="47"/>
        <end position="70"/>
    </location>
</feature>
<proteinExistence type="predicted"/>
<dbReference type="AlphaFoldDB" id="A0A3S1BQM4"/>
<dbReference type="Proteomes" id="UP000271974">
    <property type="component" value="Unassembled WGS sequence"/>
</dbReference>
<keyword evidence="2" id="KW-0472">Membrane</keyword>
<keyword evidence="4" id="KW-1185">Reference proteome</keyword>
<feature type="transmembrane region" description="Helical" evidence="2">
    <location>
        <begin position="203"/>
        <end position="226"/>
    </location>
</feature>
<dbReference type="EMBL" id="RQTK01000063">
    <property type="protein sequence ID" value="RUS89164.1"/>
    <property type="molecule type" value="Genomic_DNA"/>
</dbReference>